<comment type="caution">
    <text evidence="2">The sequence shown here is derived from an EMBL/GenBank/DDBJ whole genome shotgun (WGS) entry which is preliminary data.</text>
</comment>
<keyword evidence="1" id="KW-0472">Membrane</keyword>
<organism evidence="2 3">
    <name type="scientific">Gigaspora margarita</name>
    <dbReference type="NCBI Taxonomy" id="4874"/>
    <lineage>
        <taxon>Eukaryota</taxon>
        <taxon>Fungi</taxon>
        <taxon>Fungi incertae sedis</taxon>
        <taxon>Mucoromycota</taxon>
        <taxon>Glomeromycotina</taxon>
        <taxon>Glomeromycetes</taxon>
        <taxon>Diversisporales</taxon>
        <taxon>Gigasporaceae</taxon>
        <taxon>Gigaspora</taxon>
    </lineage>
</organism>
<accession>A0ABN7XPC3</accession>
<proteinExistence type="predicted"/>
<evidence type="ECO:0000313" key="2">
    <source>
        <dbReference type="EMBL" id="CAG8857193.1"/>
    </source>
</evidence>
<keyword evidence="1" id="KW-0812">Transmembrane</keyword>
<dbReference type="Proteomes" id="UP000789901">
    <property type="component" value="Unassembled WGS sequence"/>
</dbReference>
<sequence>MKKNYFLIIAPEILFMIIDSLIFDSGWELKEFALTCRQFYTFIKKQTKCIELSTNKYHFDFDALLDEKKGTFKNICKKIQHIILFEEFKTFHIT</sequence>
<evidence type="ECO:0000313" key="3">
    <source>
        <dbReference type="Proteomes" id="UP000789901"/>
    </source>
</evidence>
<gene>
    <name evidence="2" type="ORF">GMARGA_LOCUS46014</name>
</gene>
<feature type="transmembrane region" description="Helical" evidence="1">
    <location>
        <begin position="6"/>
        <end position="23"/>
    </location>
</feature>
<protein>
    <submittedName>
        <fullName evidence="2">9129_t:CDS:1</fullName>
    </submittedName>
</protein>
<keyword evidence="1" id="KW-1133">Transmembrane helix</keyword>
<name>A0ABN7XPC3_GIGMA</name>
<reference evidence="2 3" key="1">
    <citation type="submission" date="2021-06" db="EMBL/GenBank/DDBJ databases">
        <authorList>
            <person name="Kallberg Y."/>
            <person name="Tangrot J."/>
            <person name="Rosling A."/>
        </authorList>
    </citation>
    <scope>NUCLEOTIDE SEQUENCE [LARGE SCALE GENOMIC DNA]</scope>
    <source>
        <strain evidence="2 3">120-4 pot B 10/14</strain>
    </source>
</reference>
<dbReference type="EMBL" id="CAJVQB010168165">
    <property type="protein sequence ID" value="CAG8857193.1"/>
    <property type="molecule type" value="Genomic_DNA"/>
</dbReference>
<feature type="non-terminal residue" evidence="2">
    <location>
        <position position="94"/>
    </location>
</feature>
<keyword evidence="3" id="KW-1185">Reference proteome</keyword>
<evidence type="ECO:0000256" key="1">
    <source>
        <dbReference type="SAM" id="Phobius"/>
    </source>
</evidence>